<evidence type="ECO:0000313" key="2">
    <source>
        <dbReference type="Proteomes" id="UP000199397"/>
    </source>
</evidence>
<dbReference type="EMBL" id="FNQP01000008">
    <property type="protein sequence ID" value="SEA50444.1"/>
    <property type="molecule type" value="Genomic_DNA"/>
</dbReference>
<dbReference type="AlphaFoldDB" id="A0A1H4BQS7"/>
<protein>
    <submittedName>
        <fullName evidence="1">Uncharacterized protein</fullName>
    </submittedName>
</protein>
<dbReference type="PROSITE" id="PS51257">
    <property type="entry name" value="PROKAR_LIPOPROTEIN"/>
    <property type="match status" value="1"/>
</dbReference>
<dbReference type="STRING" id="525918.SAMN05660964_01752"/>
<dbReference type="RefSeq" id="WP_139282148.1">
    <property type="nucleotide sequence ID" value="NZ_FNQP01000008.1"/>
</dbReference>
<organism evidence="1 2">
    <name type="scientific">Thiothrix caldifontis</name>
    <dbReference type="NCBI Taxonomy" id="525918"/>
    <lineage>
        <taxon>Bacteria</taxon>
        <taxon>Pseudomonadati</taxon>
        <taxon>Pseudomonadota</taxon>
        <taxon>Gammaproteobacteria</taxon>
        <taxon>Thiotrichales</taxon>
        <taxon>Thiotrichaceae</taxon>
        <taxon>Thiothrix</taxon>
    </lineage>
</organism>
<accession>A0A1H4BQS7</accession>
<dbReference type="OrthoDB" id="5624640at2"/>
<gene>
    <name evidence="1" type="ORF">SAMN05660964_01752</name>
</gene>
<name>A0A1H4BQS7_9GAMM</name>
<evidence type="ECO:0000313" key="1">
    <source>
        <dbReference type="EMBL" id="SEA50444.1"/>
    </source>
</evidence>
<keyword evidence="2" id="KW-1185">Reference proteome</keyword>
<proteinExistence type="predicted"/>
<sequence>MKIGAVIGQVLLITGLSACGGGGTGLGGYTVANTTNNSQNTATTSSGSGVTLSNISTSTSTSGGVSFLNAQGLWRGSSDTNRGVISLILDNTFYWVLYSAAGDNNSLAGVVVGNSVSTNGVATSSNGKDFNFETGDLFPLTWQGSYVAGSRLQAILTYTDIPGAIVTLNTAYDNHYNAAPNIASLSGRYTGSSTSLTNGRVDSAFTIFATGQISGSRVDGCTFSGVMSPRTSGNAYTVSLSYGTGCSERNIGSSSGSTGSAYFDPNNGQLYSVTLNSTTRDVLVFVGNKQ</sequence>
<dbReference type="Proteomes" id="UP000199397">
    <property type="component" value="Unassembled WGS sequence"/>
</dbReference>
<reference evidence="1 2" key="1">
    <citation type="submission" date="2016-10" db="EMBL/GenBank/DDBJ databases">
        <authorList>
            <person name="de Groot N.N."/>
        </authorList>
    </citation>
    <scope>NUCLEOTIDE SEQUENCE [LARGE SCALE GENOMIC DNA]</scope>
    <source>
        <strain evidence="1 2">DSM 21228</strain>
    </source>
</reference>